<evidence type="ECO:0000313" key="1">
    <source>
        <dbReference type="EMBL" id="MBB3164680.1"/>
    </source>
</evidence>
<gene>
    <name evidence="1" type="ORF">FHS25_005183</name>
</gene>
<reference evidence="1 2" key="1">
    <citation type="submission" date="2020-08" db="EMBL/GenBank/DDBJ databases">
        <title>Genomic Encyclopedia of Type Strains, Phase III (KMG-III): the genomes of soil and plant-associated and newly described type strains.</title>
        <authorList>
            <person name="Whitman W."/>
        </authorList>
    </citation>
    <scope>NUCLEOTIDE SEQUENCE [LARGE SCALE GENOMIC DNA]</scope>
    <source>
        <strain evidence="1 2">CECT 8280</strain>
    </source>
</reference>
<dbReference type="Proteomes" id="UP000542811">
    <property type="component" value="Unassembled WGS sequence"/>
</dbReference>
<comment type="caution">
    <text evidence="1">The sequence shown here is derived from an EMBL/GenBank/DDBJ whole genome shotgun (WGS) entry which is preliminary data.</text>
</comment>
<name>A0ABR6GEH2_9HYPH</name>
<protein>
    <submittedName>
        <fullName evidence="1">Uncharacterized protein</fullName>
    </submittedName>
</protein>
<sequence>MRDVSSNEPPAYSIVFGDAVMEGFTREQSAEKVKRVLDEWVVALAKRWAQEDHAGANRG</sequence>
<dbReference type="EMBL" id="JACHXX010000008">
    <property type="protein sequence ID" value="MBB3164680.1"/>
    <property type="molecule type" value="Genomic_DNA"/>
</dbReference>
<organism evidence="1 2">
    <name type="scientific">Rhizobium laguerreae</name>
    <dbReference type="NCBI Taxonomy" id="1076926"/>
    <lineage>
        <taxon>Bacteria</taxon>
        <taxon>Pseudomonadati</taxon>
        <taxon>Pseudomonadota</taxon>
        <taxon>Alphaproteobacteria</taxon>
        <taxon>Hyphomicrobiales</taxon>
        <taxon>Rhizobiaceae</taxon>
        <taxon>Rhizobium/Agrobacterium group</taxon>
        <taxon>Rhizobium</taxon>
    </lineage>
</organism>
<proteinExistence type="predicted"/>
<keyword evidence="2" id="KW-1185">Reference proteome</keyword>
<accession>A0ABR6GEH2</accession>
<evidence type="ECO:0000313" key="2">
    <source>
        <dbReference type="Proteomes" id="UP000542811"/>
    </source>
</evidence>